<name>A0A1W4XAI9_AGRPL</name>
<feature type="compositionally biased region" description="Polar residues" evidence="4">
    <location>
        <begin position="1180"/>
        <end position="1193"/>
    </location>
</feature>
<dbReference type="InterPro" id="IPR007015">
    <property type="entry name" value="DNA_pol_V/MYBBP1A"/>
</dbReference>
<feature type="compositionally biased region" description="Polar residues" evidence="4">
    <location>
        <begin position="1102"/>
        <end position="1116"/>
    </location>
</feature>
<evidence type="ECO:0000256" key="4">
    <source>
        <dbReference type="SAM" id="MobiDB-lite"/>
    </source>
</evidence>
<dbReference type="InterPro" id="IPR016024">
    <property type="entry name" value="ARM-type_fold"/>
</dbReference>
<keyword evidence="3" id="KW-0539">Nucleus</keyword>
<proteinExistence type="inferred from homology"/>
<dbReference type="GO" id="GO:0003714">
    <property type="term" value="F:transcription corepressor activity"/>
    <property type="evidence" value="ECO:0007669"/>
    <property type="project" value="TreeGrafter"/>
</dbReference>
<evidence type="ECO:0000256" key="3">
    <source>
        <dbReference type="ARBA" id="ARBA00023242"/>
    </source>
</evidence>
<reference evidence="6" key="1">
    <citation type="submission" date="2025-08" db="UniProtKB">
        <authorList>
            <consortium name="RefSeq"/>
        </authorList>
    </citation>
    <scope>IDENTIFICATION</scope>
    <source>
        <tissue evidence="6">Entire body</tissue>
    </source>
</reference>
<dbReference type="PANTHER" id="PTHR13213:SF2">
    <property type="entry name" value="MYB-BINDING PROTEIN 1A"/>
    <property type="match status" value="1"/>
</dbReference>
<organism evidence="5 6">
    <name type="scientific">Agrilus planipennis</name>
    <name type="common">Emerald ash borer</name>
    <name type="synonym">Agrilus marcopoli</name>
    <dbReference type="NCBI Taxonomy" id="224129"/>
    <lineage>
        <taxon>Eukaryota</taxon>
        <taxon>Metazoa</taxon>
        <taxon>Ecdysozoa</taxon>
        <taxon>Arthropoda</taxon>
        <taxon>Hexapoda</taxon>
        <taxon>Insecta</taxon>
        <taxon>Pterygota</taxon>
        <taxon>Neoptera</taxon>
        <taxon>Endopterygota</taxon>
        <taxon>Coleoptera</taxon>
        <taxon>Polyphaga</taxon>
        <taxon>Elateriformia</taxon>
        <taxon>Buprestoidea</taxon>
        <taxon>Buprestidae</taxon>
        <taxon>Agrilinae</taxon>
        <taxon>Agrilus</taxon>
    </lineage>
</organism>
<dbReference type="Proteomes" id="UP000192223">
    <property type="component" value="Unplaced"/>
</dbReference>
<dbReference type="KEGG" id="apln:108739779"/>
<comment type="similarity">
    <text evidence="2">Belongs to the MYBBP1A family.</text>
</comment>
<dbReference type="OrthoDB" id="342531at2759"/>
<dbReference type="GO" id="GO:0043565">
    <property type="term" value="F:sequence-specific DNA binding"/>
    <property type="evidence" value="ECO:0007669"/>
    <property type="project" value="TreeGrafter"/>
</dbReference>
<dbReference type="GeneID" id="108739779"/>
<dbReference type="AlphaFoldDB" id="A0A1W4XAI9"/>
<dbReference type="SUPFAM" id="SSF48371">
    <property type="entry name" value="ARM repeat"/>
    <property type="match status" value="1"/>
</dbReference>
<comment type="subcellular location">
    <subcellularLocation>
        <location evidence="1">Nucleus</location>
    </subcellularLocation>
</comment>
<dbReference type="STRING" id="224129.A0A1W4XAI9"/>
<protein>
    <submittedName>
        <fullName evidence="6">Myb-binding protein 1A-like protein</fullName>
    </submittedName>
</protein>
<sequence length="1222" mass="139791">MAKQTVKSGKIKKIKTFAKKSQVLECFSKLSHKAVNLRAKSGVFLLKHLESDKSEQKTIEEKYTLNRIIRGLGSSNENARAGYYSVLVALLSNNKFTFDQLNESIEKNLKPSGNNPKSEYADIHMGLILSYGATIRSGVFCTFSESQQKEIIEKMLSCGKKRSYFFLAVTMFLVDLIEKDEEVHFSKIIWPVLQLEITQEWSNQNINYLHLLVILKSRFPNIIKKLLKSKLGHEDIFSVACIKPLCNVLLNIPSNNFLLNPAYARISEEIAKSDVLHEFINELDQNIIKTTRNKFLAVTIILTNVILYLKGSSQIAEMIPNNFLLHLQQYCKNVVKNNDPEVMEKANHFFNALALTIKNPEVTDNTKINCIKRLLTYPGHIFIEKNIKIKIIQQITATLSTDGIKEISEFYKNIVTAQIKKKTNKGYDSWHNAERLYASQMFARLLSHPSVRNEIEWKTEQLKFICHQGFIKDDETKNVGVELAASLRETFYHSLDLKFSKLEHLRTALAVIVRYLQSFLSQENCAEILRVSLCSEALEAWQSTIKQIQKLEEKIVKKNEPTLVVFHTLFLQMSLQLFNEQKLAATSLKELLQCYKNKKEEKKKKRKSGIEESNLEMEDINWIEVVIDLFLNLLSQNSLLLRKIVNCVFPHLCKDLTTSAVHQILAVLDPKNETNPLSNSSDTEDDEDDETEILAEDEIEEDSTDGEDIDYEDNETVNDKLRTAVRKALGDDGEQTDNESIDLNEMNENEAMEIDKALAQAFKQFKSNKGGKIKKQTKEAETLTHFRVRALDLIEIYLDSEPPLLTCLEIMIPLLNTYEFCIKDEHQKPLQDRLESCFKKLTSLKKFSSTDGVNDEVLNTLVKSLVEKGSKSTLIAQEMSDKTSKCCVFIIKCSISICEASETAQQIRKKLKKNLAQTLTDVLNSFFKEKSCITSFTLFKNVLELNWSGTLSLVSKLYDIVFDESVKPFKRSQASELLTIFYKNHRFLKAESSKIQRKLQGAEVKFSEDLIRFLQSLVDNPKQSLVREKFLTNIFNLLLSIKKGPLSDGHLNWEGVGTVLSKYRVVGSFSRDAKSVYNQLSHVLNLRKFDIKEIERNDKNIQQESDSNVENLQENGDISENENLETKIEKKKKKNHSKSKKLKKQTQFERLQSNSEGLISISFSKANAMESEILSDNGDKSTNNIVKNSTKINKSVDKLGKIKRRKSESKSATTPKKVKTKN</sequence>
<dbReference type="CTD" id="10514"/>
<dbReference type="FunCoup" id="A0A1W4XAI9">
    <property type="interactions" value="269"/>
</dbReference>
<dbReference type="RefSeq" id="XP_018329340.1">
    <property type="nucleotide sequence ID" value="XM_018473838.1"/>
</dbReference>
<dbReference type="GO" id="GO:0005730">
    <property type="term" value="C:nucleolus"/>
    <property type="evidence" value="ECO:0007669"/>
    <property type="project" value="InterPro"/>
</dbReference>
<feature type="region of interest" description="Disordered" evidence="4">
    <location>
        <begin position="1100"/>
        <end position="1149"/>
    </location>
</feature>
<accession>A0A1W4XAI9</accession>
<evidence type="ECO:0000256" key="2">
    <source>
        <dbReference type="ARBA" id="ARBA00006809"/>
    </source>
</evidence>
<evidence type="ECO:0000313" key="5">
    <source>
        <dbReference type="Proteomes" id="UP000192223"/>
    </source>
</evidence>
<keyword evidence="5" id="KW-1185">Reference proteome</keyword>
<feature type="compositionally biased region" description="Basic residues" evidence="4">
    <location>
        <begin position="1129"/>
        <end position="1144"/>
    </location>
</feature>
<evidence type="ECO:0000256" key="1">
    <source>
        <dbReference type="ARBA" id="ARBA00004123"/>
    </source>
</evidence>
<feature type="region of interest" description="Disordered" evidence="4">
    <location>
        <begin position="671"/>
        <end position="690"/>
    </location>
</feature>
<dbReference type="InParanoid" id="A0A1W4XAI9"/>
<feature type="region of interest" description="Disordered" evidence="4">
    <location>
        <begin position="1174"/>
        <end position="1222"/>
    </location>
</feature>
<dbReference type="PANTHER" id="PTHR13213">
    <property type="entry name" value="MYB-BINDING PROTEIN 1A FAMILY MEMBER"/>
    <property type="match status" value="1"/>
</dbReference>
<evidence type="ECO:0000313" key="6">
    <source>
        <dbReference type="RefSeq" id="XP_018329340.1"/>
    </source>
</evidence>
<dbReference type="Pfam" id="PF04931">
    <property type="entry name" value="DNA_pol_phi"/>
    <property type="match status" value="1"/>
</dbReference>
<gene>
    <name evidence="6" type="primary">LOC108739779</name>
</gene>
<dbReference type="GO" id="GO:0003723">
    <property type="term" value="F:RNA binding"/>
    <property type="evidence" value="ECO:0007669"/>
    <property type="project" value="TreeGrafter"/>
</dbReference>